<dbReference type="PANTHER" id="PTHR30272">
    <property type="entry name" value="3-HYDROXYACYL-[ACYL-CARRIER-PROTEIN] DEHYDRATASE"/>
    <property type="match status" value="1"/>
</dbReference>
<sequence length="162" mass="18503">MRFYLVDKITELQKGLFIRGIKNVSMTEPFFTYHFPRYPVMPGVLIVEAMAQAAGLLVELSLPQENYRKAILSIVDKVKFRFMVRPGDQIILEATIENLSETGACCTVSARVEERVLAETMLTFSLQDVRGIYDSFQDGERQSLLKTLLRDVDLTDTDERNC</sequence>
<dbReference type="SUPFAM" id="SSF54637">
    <property type="entry name" value="Thioesterase/thiol ester dehydrase-isomerase"/>
    <property type="match status" value="1"/>
</dbReference>
<dbReference type="Gene3D" id="3.10.129.10">
    <property type="entry name" value="Hotdog Thioesterase"/>
    <property type="match status" value="1"/>
</dbReference>
<accession>A0A2N1PPP4</accession>
<dbReference type="GO" id="GO:0016829">
    <property type="term" value="F:lyase activity"/>
    <property type="evidence" value="ECO:0007669"/>
    <property type="project" value="UniProtKB-KW"/>
</dbReference>
<organism evidence="2 3">
    <name type="scientific">Candidatus Wallbacteria bacterium HGW-Wallbacteria-1</name>
    <dbReference type="NCBI Taxonomy" id="2013854"/>
    <lineage>
        <taxon>Bacteria</taxon>
        <taxon>Candidatus Walliibacteriota</taxon>
    </lineage>
</organism>
<dbReference type="NCBIfam" id="NF000582">
    <property type="entry name" value="PRK00006.1"/>
    <property type="match status" value="1"/>
</dbReference>
<gene>
    <name evidence="2" type="ORF">CVV64_10060</name>
</gene>
<dbReference type="InterPro" id="IPR029069">
    <property type="entry name" value="HotDog_dom_sf"/>
</dbReference>
<dbReference type="EMBL" id="PGXC01000006">
    <property type="protein sequence ID" value="PKK90301.1"/>
    <property type="molecule type" value="Genomic_DNA"/>
</dbReference>
<protein>
    <submittedName>
        <fullName evidence="2">3-hydroxyacyl-[acyl-carrier-protein] dehydratase FabZ</fullName>
    </submittedName>
</protein>
<dbReference type="Proteomes" id="UP000233256">
    <property type="component" value="Unassembled WGS sequence"/>
</dbReference>
<proteinExistence type="predicted"/>
<comment type="caution">
    <text evidence="2">The sequence shown here is derived from an EMBL/GenBank/DDBJ whole genome shotgun (WGS) entry which is preliminary data.</text>
</comment>
<dbReference type="CDD" id="cd01288">
    <property type="entry name" value="FabZ"/>
    <property type="match status" value="1"/>
</dbReference>
<reference evidence="2 3" key="1">
    <citation type="journal article" date="2017" name="ISME J.">
        <title>Potential for microbial H2 and metal transformations associated with novel bacteria and archaea in deep terrestrial subsurface sediments.</title>
        <authorList>
            <person name="Hernsdorf A.W."/>
            <person name="Amano Y."/>
            <person name="Miyakawa K."/>
            <person name="Ise K."/>
            <person name="Suzuki Y."/>
            <person name="Anantharaman K."/>
            <person name="Probst A."/>
            <person name="Burstein D."/>
            <person name="Thomas B.C."/>
            <person name="Banfield J.F."/>
        </authorList>
    </citation>
    <scope>NUCLEOTIDE SEQUENCE [LARGE SCALE GENOMIC DNA]</scope>
    <source>
        <strain evidence="2">HGW-Wallbacteria-1</strain>
    </source>
</reference>
<dbReference type="PANTHER" id="PTHR30272:SF1">
    <property type="entry name" value="3-HYDROXYACYL-[ACYL-CARRIER-PROTEIN] DEHYDRATASE"/>
    <property type="match status" value="1"/>
</dbReference>
<evidence type="ECO:0000313" key="3">
    <source>
        <dbReference type="Proteomes" id="UP000233256"/>
    </source>
</evidence>
<dbReference type="InterPro" id="IPR013114">
    <property type="entry name" value="FabA_FabZ"/>
</dbReference>
<name>A0A2N1PPP4_9BACT</name>
<evidence type="ECO:0000256" key="1">
    <source>
        <dbReference type="ARBA" id="ARBA00023239"/>
    </source>
</evidence>
<evidence type="ECO:0000313" key="2">
    <source>
        <dbReference type="EMBL" id="PKK90301.1"/>
    </source>
</evidence>
<dbReference type="Pfam" id="PF07977">
    <property type="entry name" value="FabA"/>
    <property type="match status" value="1"/>
</dbReference>
<dbReference type="AlphaFoldDB" id="A0A2N1PPP4"/>
<keyword evidence="1" id="KW-0456">Lyase</keyword>